<protein>
    <submittedName>
        <fullName evidence="1">Uncharacterized protein</fullName>
    </submittedName>
</protein>
<organism evidence="1 2">
    <name type="scientific">Lucilia cuprina</name>
    <name type="common">Green bottle fly</name>
    <name type="synonym">Australian sheep blowfly</name>
    <dbReference type="NCBI Taxonomy" id="7375"/>
    <lineage>
        <taxon>Eukaryota</taxon>
        <taxon>Metazoa</taxon>
        <taxon>Ecdysozoa</taxon>
        <taxon>Arthropoda</taxon>
        <taxon>Hexapoda</taxon>
        <taxon>Insecta</taxon>
        <taxon>Pterygota</taxon>
        <taxon>Neoptera</taxon>
        <taxon>Endopterygota</taxon>
        <taxon>Diptera</taxon>
        <taxon>Brachycera</taxon>
        <taxon>Muscomorpha</taxon>
        <taxon>Oestroidea</taxon>
        <taxon>Calliphoridae</taxon>
        <taxon>Luciliinae</taxon>
        <taxon>Lucilia</taxon>
    </lineage>
</organism>
<dbReference type="EMBL" id="JRES01000106">
    <property type="protein sequence ID" value="KNC34067.1"/>
    <property type="molecule type" value="Genomic_DNA"/>
</dbReference>
<keyword evidence="2" id="KW-1185">Reference proteome</keyword>
<proteinExistence type="predicted"/>
<accession>A0A0L0CPG7</accession>
<dbReference type="Proteomes" id="UP000037069">
    <property type="component" value="Unassembled WGS sequence"/>
</dbReference>
<comment type="caution">
    <text evidence="1">The sequence shown here is derived from an EMBL/GenBank/DDBJ whole genome shotgun (WGS) entry which is preliminary data.</text>
</comment>
<evidence type="ECO:0000313" key="1">
    <source>
        <dbReference type="EMBL" id="KNC34067.1"/>
    </source>
</evidence>
<dbReference type="OrthoDB" id="7903114at2759"/>
<sequence>MRNALNALSTETCVAGTAKATSAILDILLFLKLFNFKNVKILVLKANLHIFGMHFSDSVEVNDSTWRRVVINKIVECFIFFSKSTHYNLMICMLNKSINGDQQIWSEMNLYDDSFLDKIIDDDQRLPQEDDLISEVSYKSVKDSDREFFDKLNNEFNNNYWPDKNEFEGQCDIHLYLEKPHLVDDFTF</sequence>
<reference evidence="1 2" key="1">
    <citation type="journal article" date="2015" name="Nat. Commun.">
        <title>Lucilia cuprina genome unlocks parasitic fly biology to underpin future interventions.</title>
        <authorList>
            <person name="Anstead C.A."/>
            <person name="Korhonen P.K."/>
            <person name="Young N.D."/>
            <person name="Hall R.S."/>
            <person name="Jex A.R."/>
            <person name="Murali S.C."/>
            <person name="Hughes D.S."/>
            <person name="Lee S.F."/>
            <person name="Perry T."/>
            <person name="Stroehlein A.J."/>
            <person name="Ansell B.R."/>
            <person name="Breugelmans B."/>
            <person name="Hofmann A."/>
            <person name="Qu J."/>
            <person name="Dugan S."/>
            <person name="Lee S.L."/>
            <person name="Chao H."/>
            <person name="Dinh H."/>
            <person name="Han Y."/>
            <person name="Doddapaneni H.V."/>
            <person name="Worley K.C."/>
            <person name="Muzny D.M."/>
            <person name="Ioannidis P."/>
            <person name="Waterhouse R.M."/>
            <person name="Zdobnov E.M."/>
            <person name="James P.J."/>
            <person name="Bagnall N.H."/>
            <person name="Kotze A.C."/>
            <person name="Gibbs R.A."/>
            <person name="Richards S."/>
            <person name="Batterham P."/>
            <person name="Gasser R.B."/>
        </authorList>
    </citation>
    <scope>NUCLEOTIDE SEQUENCE [LARGE SCALE GENOMIC DNA]</scope>
    <source>
        <strain evidence="1 2">LS</strain>
        <tissue evidence="1">Full body</tissue>
    </source>
</reference>
<gene>
    <name evidence="1" type="ORF">FF38_14269</name>
</gene>
<dbReference type="AlphaFoldDB" id="A0A0L0CPG7"/>
<name>A0A0L0CPG7_LUCCU</name>
<evidence type="ECO:0000313" key="2">
    <source>
        <dbReference type="Proteomes" id="UP000037069"/>
    </source>
</evidence>